<sequence>MSENDSGRAPEVRIPPEMSEWLVSEPDYSDGKTVYVPMDAVLHSWMDRQLGKPDCIPPRLWRRWDKSVGCAIEVYGLAFVYYIQCGAGGPVKIGLSRRPAKRLIGLQIANPVPLTMLGLELGGSEAEAARHEQFAAEWIRGEWFRSSPRLLRHIKGLRRGWQRDIVQAFA</sequence>
<protein>
    <recommendedName>
        <fullName evidence="2">GIY-YIG nuclease family protein</fullName>
    </recommendedName>
</protein>
<name>A0A0F7L5X7_9VIRU</name>
<organism evidence="1">
    <name type="scientific">uncultured marine virus</name>
    <dbReference type="NCBI Taxonomy" id="186617"/>
    <lineage>
        <taxon>Viruses</taxon>
        <taxon>environmental samples</taxon>
    </lineage>
</organism>
<dbReference type="EMBL" id="KR029591">
    <property type="protein sequence ID" value="AKH47315.1"/>
    <property type="molecule type" value="Genomic_DNA"/>
</dbReference>
<evidence type="ECO:0000313" key="1">
    <source>
        <dbReference type="EMBL" id="AKH47315.1"/>
    </source>
</evidence>
<reference evidence="1" key="1">
    <citation type="journal article" date="2015" name="Front. Microbiol.">
        <title>Combining genomic sequencing methods to explore viral diversity and reveal potential virus-host interactions.</title>
        <authorList>
            <person name="Chow C.E."/>
            <person name="Winget D.M."/>
            <person name="White R.A.III."/>
            <person name="Hallam S.J."/>
            <person name="Suttle C.A."/>
        </authorList>
    </citation>
    <scope>NUCLEOTIDE SEQUENCE</scope>
    <source>
        <strain evidence="1">H4084949</strain>
    </source>
</reference>
<reference evidence="1" key="2">
    <citation type="submission" date="2015-03" db="EMBL/GenBank/DDBJ databases">
        <authorList>
            <person name="Chow C.-E.T."/>
            <person name="Winget D.M."/>
            <person name="White R.A.III."/>
            <person name="Hallam S.J."/>
            <person name="Suttle C.A."/>
        </authorList>
    </citation>
    <scope>NUCLEOTIDE SEQUENCE</scope>
    <source>
        <strain evidence="1">H4084949</strain>
    </source>
</reference>
<accession>A0A0F7L5X7</accession>
<evidence type="ECO:0008006" key="2">
    <source>
        <dbReference type="Google" id="ProtNLM"/>
    </source>
</evidence>
<proteinExistence type="predicted"/>